<feature type="transmembrane region" description="Helical" evidence="2">
    <location>
        <begin position="62"/>
        <end position="83"/>
    </location>
</feature>
<reference evidence="4 6" key="1">
    <citation type="submission" date="2021-06" db="EMBL/GenBank/DDBJ databases">
        <title>Genome-based taxonomic framework of Microbacterium strains isolated from marine environment, the description of four new species and reclassification of four preexisting species.</title>
        <authorList>
            <person name="Lee S.D."/>
            <person name="Kim S.-M."/>
            <person name="Byeon Y.-S."/>
            <person name="Yang H.L."/>
            <person name="Kim I.S."/>
        </authorList>
    </citation>
    <scope>NUCLEOTIDE SEQUENCE [LARGE SCALE GENOMIC DNA]</scope>
    <source>
        <strain evidence="3">KACC 20510</strain>
        <strain evidence="4 6">KACC 20514</strain>
    </source>
</reference>
<proteinExistence type="predicted"/>
<keyword evidence="2" id="KW-0472">Membrane</keyword>
<keyword evidence="2" id="KW-0812">Transmembrane</keyword>
<dbReference type="RefSeq" id="WP_301135188.1">
    <property type="nucleotide sequence ID" value="NZ_BAAAGR010000003.1"/>
</dbReference>
<evidence type="ECO:0000313" key="4">
    <source>
        <dbReference type="EMBL" id="MDS0246478.1"/>
    </source>
</evidence>
<feature type="region of interest" description="Disordered" evidence="1">
    <location>
        <begin position="1"/>
        <end position="34"/>
    </location>
</feature>
<feature type="compositionally biased region" description="Pro residues" evidence="1">
    <location>
        <begin position="13"/>
        <end position="33"/>
    </location>
</feature>
<organism evidence="4 6">
    <name type="scientific">Microbacterium aurantiacum</name>
    <dbReference type="NCBI Taxonomy" id="162393"/>
    <lineage>
        <taxon>Bacteria</taxon>
        <taxon>Bacillati</taxon>
        <taxon>Actinomycetota</taxon>
        <taxon>Actinomycetes</taxon>
        <taxon>Micrococcales</taxon>
        <taxon>Microbacteriaceae</taxon>
        <taxon>Microbacterium</taxon>
    </lineage>
</organism>
<evidence type="ECO:0000313" key="6">
    <source>
        <dbReference type="Proteomes" id="UP001183582"/>
    </source>
</evidence>
<dbReference type="Proteomes" id="UP001183582">
    <property type="component" value="Unassembled WGS sequence"/>
</dbReference>
<evidence type="ECO:0000313" key="5">
    <source>
        <dbReference type="Proteomes" id="UP001172731"/>
    </source>
</evidence>
<sequence length="100" mass="10710">MAGEGGNDMDNTPAPPPPPHQPGPPQPQPPAEPPQQVAVWYFIAATFIFTLPGLMFPDAPPWVRILLFVTGLLVIAAGGIQFAKEIRERRNPPPSVPPAT</sequence>
<dbReference type="GeneID" id="301459130"/>
<dbReference type="Proteomes" id="UP001172731">
    <property type="component" value="Unassembled WGS sequence"/>
</dbReference>
<gene>
    <name evidence="3" type="ORF">KZC48_12930</name>
    <name evidence="4" type="ORF">KZC50_12815</name>
</gene>
<comment type="caution">
    <text evidence="4">The sequence shown here is derived from an EMBL/GenBank/DDBJ whole genome shotgun (WGS) entry which is preliminary data.</text>
</comment>
<dbReference type="EMBL" id="JAHWXH010000003">
    <property type="protein sequence ID" value="MDS0246478.1"/>
    <property type="molecule type" value="Genomic_DNA"/>
</dbReference>
<accession>A0AAJ2LZJ0</accession>
<keyword evidence="5" id="KW-1185">Reference proteome</keyword>
<dbReference type="AlphaFoldDB" id="A0AAJ2LZJ0"/>
<protein>
    <submittedName>
        <fullName evidence="4">Uncharacterized protein</fullName>
    </submittedName>
</protein>
<evidence type="ECO:0000313" key="3">
    <source>
        <dbReference type="EMBL" id="MDN4465297.1"/>
    </source>
</evidence>
<dbReference type="EMBL" id="JAHWXI010000016">
    <property type="protein sequence ID" value="MDN4465297.1"/>
    <property type="molecule type" value="Genomic_DNA"/>
</dbReference>
<evidence type="ECO:0000256" key="1">
    <source>
        <dbReference type="SAM" id="MobiDB-lite"/>
    </source>
</evidence>
<evidence type="ECO:0000256" key="2">
    <source>
        <dbReference type="SAM" id="Phobius"/>
    </source>
</evidence>
<name>A0AAJ2LZJ0_9MICO</name>
<keyword evidence="2" id="KW-1133">Transmembrane helix</keyword>
<feature type="transmembrane region" description="Helical" evidence="2">
    <location>
        <begin position="38"/>
        <end position="56"/>
    </location>
</feature>